<protein>
    <recommendedName>
        <fullName evidence="6">Succinylglutamate desuccinylase/Aspartoacylase catalytic domain-containing protein</fullName>
    </recommendedName>
</protein>
<keyword evidence="4" id="KW-0862">Zinc</keyword>
<feature type="compositionally biased region" description="Basic and acidic residues" evidence="5">
    <location>
        <begin position="139"/>
        <end position="150"/>
    </location>
</feature>
<evidence type="ECO:0000313" key="8">
    <source>
        <dbReference type="Proteomes" id="UP001501337"/>
    </source>
</evidence>
<evidence type="ECO:0000256" key="2">
    <source>
        <dbReference type="ARBA" id="ARBA00022723"/>
    </source>
</evidence>
<evidence type="ECO:0000256" key="5">
    <source>
        <dbReference type="SAM" id="MobiDB-lite"/>
    </source>
</evidence>
<dbReference type="SUPFAM" id="SSF53187">
    <property type="entry name" value="Zn-dependent exopeptidases"/>
    <property type="match status" value="1"/>
</dbReference>
<keyword evidence="3" id="KW-0378">Hydrolase</keyword>
<comment type="cofactor">
    <cofactor evidence="1">
        <name>Zn(2+)</name>
        <dbReference type="ChEBI" id="CHEBI:29105"/>
    </cofactor>
</comment>
<dbReference type="PANTHER" id="PTHR37326">
    <property type="entry name" value="BLL3975 PROTEIN"/>
    <property type="match status" value="1"/>
</dbReference>
<reference evidence="8" key="1">
    <citation type="journal article" date="2019" name="Int. J. Syst. Evol. Microbiol.">
        <title>The Global Catalogue of Microorganisms (GCM) 10K type strain sequencing project: providing services to taxonomists for standard genome sequencing and annotation.</title>
        <authorList>
            <consortium name="The Broad Institute Genomics Platform"/>
            <consortium name="The Broad Institute Genome Sequencing Center for Infectious Disease"/>
            <person name="Wu L."/>
            <person name="Ma J."/>
        </authorList>
    </citation>
    <scope>NUCLEOTIDE SEQUENCE [LARGE SCALE GENOMIC DNA]</scope>
    <source>
        <strain evidence="8">JCM 17555</strain>
    </source>
</reference>
<name>A0ABP7NTD6_9GAMM</name>
<keyword evidence="8" id="KW-1185">Reference proteome</keyword>
<dbReference type="CDD" id="cd06251">
    <property type="entry name" value="M14_ASTE_ASPA-like"/>
    <property type="match status" value="1"/>
</dbReference>
<accession>A0ABP7NTD6</accession>
<evidence type="ECO:0000259" key="6">
    <source>
        <dbReference type="Pfam" id="PF24827"/>
    </source>
</evidence>
<keyword evidence="2" id="KW-0479">Metal-binding</keyword>
<dbReference type="RefSeq" id="WP_344804065.1">
    <property type="nucleotide sequence ID" value="NZ_BAABBO010000005.1"/>
</dbReference>
<dbReference type="InterPro" id="IPR053138">
    <property type="entry name" value="N-alpha-Ac-DABA_deacetylase"/>
</dbReference>
<dbReference type="PANTHER" id="PTHR37326:SF2">
    <property type="entry name" value="SUCCINYLGLUTAMATE DESUCCINYLASE_ASPARTOACYLASE FAMILY PROTEIN"/>
    <property type="match status" value="1"/>
</dbReference>
<evidence type="ECO:0000256" key="4">
    <source>
        <dbReference type="ARBA" id="ARBA00022833"/>
    </source>
</evidence>
<organism evidence="7 8">
    <name type="scientific">Allohahella marinimesophila</name>
    <dbReference type="NCBI Taxonomy" id="1054972"/>
    <lineage>
        <taxon>Bacteria</taxon>
        <taxon>Pseudomonadati</taxon>
        <taxon>Pseudomonadota</taxon>
        <taxon>Gammaproteobacteria</taxon>
        <taxon>Oceanospirillales</taxon>
        <taxon>Hahellaceae</taxon>
        <taxon>Allohahella</taxon>
    </lineage>
</organism>
<dbReference type="InterPro" id="IPR055438">
    <property type="entry name" value="AstE_AspA_cat"/>
</dbReference>
<feature type="domain" description="Succinylglutamate desuccinylase/Aspartoacylase catalytic" evidence="6">
    <location>
        <begin position="327"/>
        <end position="504"/>
    </location>
</feature>
<dbReference type="Gene3D" id="3.40.630.10">
    <property type="entry name" value="Zn peptidases"/>
    <property type="match status" value="1"/>
</dbReference>
<dbReference type="Proteomes" id="UP001501337">
    <property type="component" value="Unassembled WGS sequence"/>
</dbReference>
<evidence type="ECO:0000256" key="3">
    <source>
        <dbReference type="ARBA" id="ARBA00022801"/>
    </source>
</evidence>
<dbReference type="EMBL" id="BAABBO010000005">
    <property type="protein sequence ID" value="GAA3953737.1"/>
    <property type="molecule type" value="Genomic_DNA"/>
</dbReference>
<feature type="compositionally biased region" description="Polar residues" evidence="5">
    <location>
        <begin position="78"/>
        <end position="98"/>
    </location>
</feature>
<proteinExistence type="predicted"/>
<evidence type="ECO:0000313" key="7">
    <source>
        <dbReference type="EMBL" id="GAA3953737.1"/>
    </source>
</evidence>
<dbReference type="Pfam" id="PF24827">
    <property type="entry name" value="AstE_AspA_cat"/>
    <property type="match status" value="1"/>
</dbReference>
<feature type="compositionally biased region" description="Low complexity" evidence="5">
    <location>
        <begin position="154"/>
        <end position="166"/>
    </location>
</feature>
<evidence type="ECO:0000256" key="1">
    <source>
        <dbReference type="ARBA" id="ARBA00001947"/>
    </source>
</evidence>
<comment type="caution">
    <text evidence="7">The sequence shown here is derived from an EMBL/GenBank/DDBJ whole genome shotgun (WGS) entry which is preliminary data.</text>
</comment>
<feature type="region of interest" description="Disordered" evidence="5">
    <location>
        <begin position="78"/>
        <end position="280"/>
    </location>
</feature>
<gene>
    <name evidence="7" type="ORF">GCM10022278_10660</name>
</gene>
<sequence length="622" mass="65507">MQVRCFRSRPRKGALVVFPAMLLFAAPIAINSRLVLAESALAPVQTSSDAVLADANAGQVAPVAPNVQLRDVTSIDTVVDTANPSPGTGASTAGQSAETPAKAEPTVSEENSPAESPATARAEKAPSPKQTALDNDSSPDDKPGAAKTSEEATPEAPTTASTADSAVRPAKKQETASSGDVSPPEDEAPAQMDDAIAQSDDADAEAEETSPPATSKSADAVAKGFSAKLIGESEPEPDTSPESNTPAPSSKPQPLSAEVEAPARPKAVVGEPGSAAEKPEQEVAADLRLLGSVVKPGTAARLSWSPDVTISGLDQPTPVLVVHGAKPGPTLCLTSAVHGDELNGIEVVRGVMYDLDPEELSGTVVGVPIVNLQGFHRGSRYLVDRRDLNRFFPGYASGSMASRIAASLFNDIIMNCNMLVDLHTGSLRRANLPQLRADMRSEKVVEFTKGFDNMIVVHSPGSPGMMRNAAVERGIAAVTLEIGESLRIQRKEIKAGIHSINSLLEKQDMYKRLLIWGEPRPVFYNSTWLRTDRGGILESHIELGARVEKGDSLGVVIDPITNKGTDIISDIRGRVIGMAVDQVVMPGFATYHIGIESSERALGFQTVIQGRAKDAEPPTVEE</sequence>